<dbReference type="PIRSF" id="PIRSF017207">
    <property type="entry name" value="UCP017207_TM-p85"/>
    <property type="match status" value="1"/>
</dbReference>
<dbReference type="Proteomes" id="UP001165120">
    <property type="component" value="Unassembled WGS sequence"/>
</dbReference>
<keyword evidence="7 8" id="KW-0472">Membrane</keyword>
<keyword evidence="5" id="KW-0256">Endoplasmic reticulum</keyword>
<gene>
    <name evidence="10" type="ORF">Cboi02_000350000</name>
</gene>
<evidence type="ECO:0000256" key="7">
    <source>
        <dbReference type="ARBA" id="ARBA00023136"/>
    </source>
</evidence>
<comment type="similarity">
    <text evidence="2 8">Belongs to the EMC4 family.</text>
</comment>
<evidence type="ECO:0000256" key="8">
    <source>
        <dbReference type="PIRNR" id="PIRNR017207"/>
    </source>
</evidence>
<dbReference type="Pfam" id="PF06417">
    <property type="entry name" value="EMC4"/>
    <property type="match status" value="1"/>
</dbReference>
<sequence>MSDWSDLYSLTTLPKPQSTSVAPRGFDESVFKVLKTSINSNQRPKSVKNFELEKLKMKKAWDVAFSPAKNIPMNLIMMFFSPNGLQLIPIIMTLALFTGPIKDILNVNAKFDTIDIGDRPSEYDRFILKMTYCLCSCGTILIGLYKLNSMGLIPNTSSDWLSWEETISSVEEAFFVH</sequence>
<protein>
    <recommendedName>
        <fullName evidence="3 8">ER membrane protein complex subunit 4</fullName>
    </recommendedName>
</protein>
<feature type="transmembrane region" description="Helical" evidence="9">
    <location>
        <begin position="75"/>
        <end position="97"/>
    </location>
</feature>
<evidence type="ECO:0000256" key="3">
    <source>
        <dbReference type="ARBA" id="ARBA00020820"/>
    </source>
</evidence>
<name>A0A9W6WHC6_CANBO</name>
<comment type="subcellular location">
    <subcellularLocation>
        <location evidence="1">Endoplasmic reticulum membrane</location>
        <topology evidence="1">Multi-pass membrane protein</topology>
    </subcellularLocation>
</comment>
<dbReference type="PANTHER" id="PTHR19315">
    <property type="entry name" value="ER MEMBRANE PROTEIN COMPLEX SUBUNIT 4"/>
    <property type="match status" value="1"/>
</dbReference>
<dbReference type="AlphaFoldDB" id="A0A9W6WHC6"/>
<accession>A0A9W6WHC6</accession>
<evidence type="ECO:0000256" key="6">
    <source>
        <dbReference type="ARBA" id="ARBA00022989"/>
    </source>
</evidence>
<dbReference type="EMBL" id="BSXN01001218">
    <property type="protein sequence ID" value="GME72165.1"/>
    <property type="molecule type" value="Genomic_DNA"/>
</dbReference>
<keyword evidence="11" id="KW-1185">Reference proteome</keyword>
<evidence type="ECO:0000256" key="1">
    <source>
        <dbReference type="ARBA" id="ARBA00004477"/>
    </source>
</evidence>
<organism evidence="10 11">
    <name type="scientific">Candida boidinii</name>
    <name type="common">Yeast</name>
    <dbReference type="NCBI Taxonomy" id="5477"/>
    <lineage>
        <taxon>Eukaryota</taxon>
        <taxon>Fungi</taxon>
        <taxon>Dikarya</taxon>
        <taxon>Ascomycota</taxon>
        <taxon>Saccharomycotina</taxon>
        <taxon>Pichiomycetes</taxon>
        <taxon>Pichiales</taxon>
        <taxon>Pichiaceae</taxon>
        <taxon>Ogataea</taxon>
        <taxon>Ogataea/Candida clade</taxon>
    </lineage>
</organism>
<dbReference type="GO" id="GO:0005789">
    <property type="term" value="C:endoplasmic reticulum membrane"/>
    <property type="evidence" value="ECO:0007669"/>
    <property type="project" value="UniProtKB-SubCell"/>
</dbReference>
<evidence type="ECO:0000256" key="9">
    <source>
        <dbReference type="SAM" id="Phobius"/>
    </source>
</evidence>
<proteinExistence type="inferred from homology"/>
<evidence type="ECO:0000313" key="10">
    <source>
        <dbReference type="EMBL" id="GME72165.1"/>
    </source>
</evidence>
<evidence type="ECO:0000256" key="5">
    <source>
        <dbReference type="ARBA" id="ARBA00022824"/>
    </source>
</evidence>
<keyword evidence="6 9" id="KW-1133">Transmembrane helix</keyword>
<evidence type="ECO:0000313" key="11">
    <source>
        <dbReference type="Proteomes" id="UP001165120"/>
    </source>
</evidence>
<reference evidence="10" key="1">
    <citation type="submission" date="2023-04" db="EMBL/GenBank/DDBJ databases">
        <title>Candida boidinii NBRC 10035.</title>
        <authorList>
            <person name="Ichikawa N."/>
            <person name="Sato H."/>
            <person name="Tonouchi N."/>
        </authorList>
    </citation>
    <scope>NUCLEOTIDE SEQUENCE</scope>
    <source>
        <strain evidence="10">NBRC 10035</strain>
    </source>
</reference>
<dbReference type="InterPro" id="IPR009445">
    <property type="entry name" value="TMEM85/Emc4"/>
</dbReference>
<keyword evidence="4 9" id="KW-0812">Transmembrane</keyword>
<evidence type="ECO:0000256" key="2">
    <source>
        <dbReference type="ARBA" id="ARBA00007715"/>
    </source>
</evidence>
<comment type="caution">
    <text evidence="10">The sequence shown here is derived from an EMBL/GenBank/DDBJ whole genome shotgun (WGS) entry which is preliminary data.</text>
</comment>
<evidence type="ECO:0000256" key="4">
    <source>
        <dbReference type="ARBA" id="ARBA00022692"/>
    </source>
</evidence>